<gene>
    <name evidence="11" type="ORF">MGL_3701</name>
</gene>
<dbReference type="KEGG" id="mgl:MGL_3701"/>
<dbReference type="SUPFAM" id="SSF161093">
    <property type="entry name" value="MgtE membrane domain-like"/>
    <property type="match status" value="3"/>
</dbReference>
<organism evidence="11 12">
    <name type="scientific">Malassezia globosa (strain ATCC MYA-4612 / CBS 7966)</name>
    <name type="common">Dandruff-associated fungus</name>
    <dbReference type="NCBI Taxonomy" id="425265"/>
    <lineage>
        <taxon>Eukaryota</taxon>
        <taxon>Fungi</taxon>
        <taxon>Dikarya</taxon>
        <taxon>Basidiomycota</taxon>
        <taxon>Ustilaginomycotina</taxon>
        <taxon>Malasseziomycetes</taxon>
        <taxon>Malasseziales</taxon>
        <taxon>Malasseziaceae</taxon>
        <taxon>Malassezia</taxon>
    </lineage>
</organism>
<evidence type="ECO:0000256" key="2">
    <source>
        <dbReference type="ARBA" id="ARBA00009749"/>
    </source>
</evidence>
<keyword evidence="12" id="KW-1185">Reference proteome</keyword>
<feature type="transmembrane region" description="Helical" evidence="9">
    <location>
        <begin position="418"/>
        <end position="451"/>
    </location>
</feature>
<dbReference type="VEuPathDB" id="FungiDB:MGL_3701"/>
<feature type="transmembrane region" description="Helical" evidence="9">
    <location>
        <begin position="258"/>
        <end position="280"/>
    </location>
</feature>
<evidence type="ECO:0000256" key="6">
    <source>
        <dbReference type="ARBA" id="ARBA00022989"/>
    </source>
</evidence>
<evidence type="ECO:0000313" key="11">
    <source>
        <dbReference type="EMBL" id="EDP42020.1"/>
    </source>
</evidence>
<evidence type="ECO:0000256" key="4">
    <source>
        <dbReference type="ARBA" id="ARBA00022692"/>
    </source>
</evidence>
<dbReference type="OMA" id="NDKAYHG"/>
<keyword evidence="6 9" id="KW-1133">Transmembrane helix</keyword>
<evidence type="ECO:0000259" key="10">
    <source>
        <dbReference type="Pfam" id="PF01769"/>
    </source>
</evidence>
<protein>
    <recommendedName>
        <fullName evidence="10">SLC41A/MgtE integral membrane domain-containing protein</fullName>
    </recommendedName>
</protein>
<comment type="similarity">
    <text evidence="2">Belongs to the SLC41A transporter family.</text>
</comment>
<keyword evidence="8 9" id="KW-0472">Membrane</keyword>
<dbReference type="GeneID" id="5853540"/>
<dbReference type="InParanoid" id="A8QAE2"/>
<feature type="domain" description="SLC41A/MgtE integral membrane" evidence="10">
    <location>
        <begin position="51"/>
        <end position="215"/>
    </location>
</feature>
<dbReference type="InterPro" id="IPR006667">
    <property type="entry name" value="SLC41_membr_dom"/>
</dbReference>
<reference evidence="11 12" key="1">
    <citation type="journal article" date="2007" name="Proc. Natl. Acad. Sci. U.S.A.">
        <title>Dandruff-associated Malassezia genomes reveal convergent and divergent virulence traits shared with plant and human fungal pathogens.</title>
        <authorList>
            <person name="Xu J."/>
            <person name="Saunders C.W."/>
            <person name="Hu P."/>
            <person name="Grant R.A."/>
            <person name="Boekhout T."/>
            <person name="Kuramae E.E."/>
            <person name="Kronstad J.W."/>
            <person name="Deangelis Y.M."/>
            <person name="Reeder N.L."/>
            <person name="Johnstone K.R."/>
            <person name="Leland M."/>
            <person name="Fieno A.M."/>
            <person name="Begley W.M."/>
            <person name="Sun Y."/>
            <person name="Lacey M.P."/>
            <person name="Chaudhary T."/>
            <person name="Keough T."/>
            <person name="Chu L."/>
            <person name="Sears R."/>
            <person name="Yuan B."/>
            <person name="Dawson T.L.Jr."/>
        </authorList>
    </citation>
    <scope>NUCLEOTIDE SEQUENCE [LARGE SCALE GENOMIC DNA]</scope>
    <source>
        <strain evidence="12">ATCC MYA-4612 / CBS 7966</strain>
    </source>
</reference>
<dbReference type="OrthoDB" id="666972at2759"/>
<keyword evidence="7" id="KW-0406">Ion transport</keyword>
<keyword evidence="4 9" id="KW-0812">Transmembrane</keyword>
<feature type="domain" description="SLC41A/MgtE integral membrane" evidence="10">
    <location>
        <begin position="398"/>
        <end position="477"/>
    </location>
</feature>
<sequence length="493" mass="54086">MSRWGGAWHLSRETLPVMLCALAGLLFSGLELDTMTSWRAFVKVDKFLILVPIMLNLKGNLEMNLSMRMATEANIGEIDHRRTRQLIVKGNMTLLQVQALIVASAAGIMSFILGNHERDTPLPESFPSQLSFRMRRGPVHSTKPPIDKALQLRDGYFEFALVLAVSQLAASLSSAVQGSFICALVVWARQLGFDPDNMVIPIAGSLGDLTTLTLLGLLSAALLYFEGTGIATIVFLGLIILCVICMFFTLRNVYVRELLAYGWGPLFAAAAISSMAGLVLEKNASHYEGYPLLAPVVAGMPSIAAAVHTSRLSSALHANTFKARTRPVHAPYVPLVEQDERQEGTAAASNECDPPTQLAASSLSPWMVSWWTQLAEQLIESLSPQGDDWIVPLTLVFNVVMIQVVFFTVLFMTGVMQFGLAFFVCLVFSISLLAGFALVFAHTLCLFLWYWDYDPDTTCMPFTTALVDICGQLILLLTYNVAIFLGDRITTTL</sequence>
<keyword evidence="3" id="KW-0813">Transport</keyword>
<evidence type="ECO:0000313" key="12">
    <source>
        <dbReference type="Proteomes" id="UP000008837"/>
    </source>
</evidence>
<accession>A8QAE2</accession>
<dbReference type="RefSeq" id="XP_001729234.1">
    <property type="nucleotide sequence ID" value="XM_001729182.1"/>
</dbReference>
<evidence type="ECO:0000256" key="9">
    <source>
        <dbReference type="SAM" id="Phobius"/>
    </source>
</evidence>
<feature type="transmembrane region" description="Helical" evidence="9">
    <location>
        <begin position="15"/>
        <end position="32"/>
    </location>
</feature>
<proteinExistence type="inferred from homology"/>
<name>A8QAE2_MALGO</name>
<evidence type="ECO:0000256" key="7">
    <source>
        <dbReference type="ARBA" id="ARBA00023065"/>
    </source>
</evidence>
<dbReference type="PANTHER" id="PTHR16228:SF7">
    <property type="entry name" value="SLC41A_MGTE INTEGRAL MEMBRANE DOMAIN-CONTAINING PROTEIN"/>
    <property type="match status" value="1"/>
</dbReference>
<dbReference type="GO" id="GO:0008324">
    <property type="term" value="F:monoatomic cation transmembrane transporter activity"/>
    <property type="evidence" value="ECO:0007669"/>
    <property type="project" value="InterPro"/>
</dbReference>
<evidence type="ECO:0000256" key="1">
    <source>
        <dbReference type="ARBA" id="ARBA00004141"/>
    </source>
</evidence>
<dbReference type="Gene3D" id="1.10.357.20">
    <property type="entry name" value="SLC41 divalent cation transporters, integral membrane domain"/>
    <property type="match status" value="2"/>
</dbReference>
<feature type="transmembrane region" description="Helical" evidence="9">
    <location>
        <begin position="463"/>
        <end position="485"/>
    </location>
</feature>
<keyword evidence="5" id="KW-0460">Magnesium</keyword>
<feature type="transmembrane region" description="Helical" evidence="9">
    <location>
        <begin position="389"/>
        <end position="411"/>
    </location>
</feature>
<dbReference type="AlphaFoldDB" id="A8QAE2"/>
<feature type="transmembrane region" description="Helical" evidence="9">
    <location>
        <begin position="159"/>
        <end position="187"/>
    </location>
</feature>
<feature type="transmembrane region" description="Helical" evidence="9">
    <location>
        <begin position="230"/>
        <end position="251"/>
    </location>
</feature>
<feature type="transmembrane region" description="Helical" evidence="9">
    <location>
        <begin position="199"/>
        <end position="224"/>
    </location>
</feature>
<dbReference type="EMBL" id="AAYY01000014">
    <property type="protein sequence ID" value="EDP42020.1"/>
    <property type="molecule type" value="Genomic_DNA"/>
</dbReference>
<comment type="subcellular location">
    <subcellularLocation>
        <location evidence="1">Membrane</location>
        <topology evidence="1">Multi-pass membrane protein</topology>
    </subcellularLocation>
</comment>
<comment type="caution">
    <text evidence="11">The sequence shown here is derived from an EMBL/GenBank/DDBJ whole genome shotgun (WGS) entry which is preliminary data.</text>
</comment>
<dbReference type="GO" id="GO:0005886">
    <property type="term" value="C:plasma membrane"/>
    <property type="evidence" value="ECO:0007669"/>
    <property type="project" value="TreeGrafter"/>
</dbReference>
<dbReference type="InterPro" id="IPR045349">
    <property type="entry name" value="SLC41A1-3"/>
</dbReference>
<feature type="transmembrane region" description="Helical" evidence="9">
    <location>
        <begin position="92"/>
        <end position="113"/>
    </location>
</feature>
<dbReference type="Pfam" id="PF01769">
    <property type="entry name" value="MgtE"/>
    <property type="match status" value="2"/>
</dbReference>
<evidence type="ECO:0000256" key="8">
    <source>
        <dbReference type="ARBA" id="ARBA00023136"/>
    </source>
</evidence>
<evidence type="ECO:0000256" key="5">
    <source>
        <dbReference type="ARBA" id="ARBA00022842"/>
    </source>
</evidence>
<dbReference type="InterPro" id="IPR036739">
    <property type="entry name" value="SLC41_membr_dom_sf"/>
</dbReference>
<dbReference type="Proteomes" id="UP000008837">
    <property type="component" value="Unassembled WGS sequence"/>
</dbReference>
<evidence type="ECO:0000256" key="3">
    <source>
        <dbReference type="ARBA" id="ARBA00022448"/>
    </source>
</evidence>
<dbReference type="PANTHER" id="PTHR16228">
    <property type="entry name" value="DIVALENT CATION TRANSPORTER SOLUTE CARRIER FAMILY 41"/>
    <property type="match status" value="1"/>
</dbReference>